<dbReference type="Pfam" id="PF01142">
    <property type="entry name" value="TruD"/>
    <property type="match status" value="1"/>
</dbReference>
<dbReference type="PANTHER" id="PTHR13326">
    <property type="entry name" value="TRNA PSEUDOURIDINE SYNTHASE D"/>
    <property type="match status" value="1"/>
</dbReference>
<dbReference type="GeneID" id="107270917"/>
<dbReference type="PROSITE" id="PS50984">
    <property type="entry name" value="TRUD"/>
    <property type="match status" value="1"/>
</dbReference>
<evidence type="ECO:0000256" key="4">
    <source>
        <dbReference type="ARBA" id="ARBA00036943"/>
    </source>
</evidence>
<feature type="region of interest" description="Disordered" evidence="5">
    <location>
        <begin position="1"/>
        <end position="71"/>
    </location>
</feature>
<evidence type="ECO:0000313" key="9">
    <source>
        <dbReference type="RefSeq" id="XP_015601849.1"/>
    </source>
</evidence>
<dbReference type="SUPFAM" id="SSF55120">
    <property type="entry name" value="Pseudouridine synthase"/>
    <property type="match status" value="1"/>
</dbReference>
<evidence type="ECO:0000256" key="2">
    <source>
        <dbReference type="ARBA" id="ARBA00022694"/>
    </source>
</evidence>
<dbReference type="Gene3D" id="3.30.1370.50">
    <property type="entry name" value="R3H-like domain"/>
    <property type="match status" value="1"/>
</dbReference>
<dbReference type="GO" id="GO:0009982">
    <property type="term" value="F:pseudouridine synthase activity"/>
    <property type="evidence" value="ECO:0007669"/>
    <property type="project" value="InterPro"/>
</dbReference>
<feature type="domain" description="R3H" evidence="7">
    <location>
        <begin position="130"/>
        <end position="208"/>
    </location>
</feature>
<feature type="region of interest" description="Disordered" evidence="5">
    <location>
        <begin position="741"/>
        <end position="850"/>
    </location>
</feature>
<feature type="compositionally biased region" description="Basic and acidic residues" evidence="5">
    <location>
        <begin position="539"/>
        <end position="552"/>
    </location>
</feature>
<keyword evidence="3" id="KW-0413">Isomerase</keyword>
<reference evidence="9 10" key="1">
    <citation type="submission" date="2025-04" db="UniProtKB">
        <authorList>
            <consortium name="RefSeq"/>
        </authorList>
    </citation>
    <scope>IDENTIFICATION</scope>
</reference>
<dbReference type="GO" id="GO:0008033">
    <property type="term" value="P:tRNA processing"/>
    <property type="evidence" value="ECO:0007669"/>
    <property type="project" value="UniProtKB-KW"/>
</dbReference>
<feature type="compositionally biased region" description="Basic and acidic residues" evidence="5">
    <location>
        <begin position="565"/>
        <end position="592"/>
    </location>
</feature>
<dbReference type="PROSITE" id="PS51061">
    <property type="entry name" value="R3H"/>
    <property type="match status" value="1"/>
</dbReference>
<evidence type="ECO:0000256" key="3">
    <source>
        <dbReference type="ARBA" id="ARBA00023235"/>
    </source>
</evidence>
<organism evidence="8 9">
    <name type="scientific">Cephus cinctus</name>
    <name type="common">Wheat stem sawfly</name>
    <dbReference type="NCBI Taxonomy" id="211228"/>
    <lineage>
        <taxon>Eukaryota</taxon>
        <taxon>Metazoa</taxon>
        <taxon>Ecdysozoa</taxon>
        <taxon>Arthropoda</taxon>
        <taxon>Hexapoda</taxon>
        <taxon>Insecta</taxon>
        <taxon>Pterygota</taxon>
        <taxon>Neoptera</taxon>
        <taxon>Endopterygota</taxon>
        <taxon>Hymenoptera</taxon>
        <taxon>Cephoidea</taxon>
        <taxon>Cephidae</taxon>
        <taxon>Cephus</taxon>
    </lineage>
</organism>
<evidence type="ECO:0000256" key="5">
    <source>
        <dbReference type="SAM" id="MobiDB-lite"/>
    </source>
</evidence>
<protein>
    <submittedName>
        <fullName evidence="9 10">Pseudouridylate synthase 7 homolog isoform X1</fullName>
    </submittedName>
</protein>
<dbReference type="NCBIfam" id="TIGR00094">
    <property type="entry name" value="tRNA_TruD_broad"/>
    <property type="match status" value="1"/>
</dbReference>
<dbReference type="PANTHER" id="PTHR13326:SF31">
    <property type="entry name" value="PSEUDOURIDYLATE SYNTHASE 7 HOMOLOG"/>
    <property type="match status" value="1"/>
</dbReference>
<feature type="compositionally biased region" description="Basic residues" evidence="5">
    <location>
        <begin position="50"/>
        <end position="60"/>
    </location>
</feature>
<feature type="domain" description="TRUD" evidence="6">
    <location>
        <begin position="345"/>
        <end position="671"/>
    </location>
</feature>
<evidence type="ECO:0000313" key="8">
    <source>
        <dbReference type="Proteomes" id="UP000694920"/>
    </source>
</evidence>
<dbReference type="GO" id="GO:0003723">
    <property type="term" value="F:RNA binding"/>
    <property type="evidence" value="ECO:0007669"/>
    <property type="project" value="InterPro"/>
</dbReference>
<keyword evidence="8" id="KW-1185">Reference proteome</keyword>
<accession>A0AAJ7FPG3</accession>
<dbReference type="InterPro" id="IPR001374">
    <property type="entry name" value="R3H_dom"/>
</dbReference>
<dbReference type="GO" id="GO:0005634">
    <property type="term" value="C:nucleus"/>
    <property type="evidence" value="ECO:0007669"/>
    <property type="project" value="TreeGrafter"/>
</dbReference>
<feature type="region of interest" description="Disordered" evidence="5">
    <location>
        <begin position="499"/>
        <end position="592"/>
    </location>
</feature>
<sequence length="850" mass="96957">MPRRAVNRRGGQGAGNNYAGGGRGYGTFRSPGGYRRPGGRGGSAGLRGGGHGKRNFKRPRSNHEDSDNKRLKLEVGKRLKEVDIGVTEYLGSHKGFSGVVKERYADFHVHEITLNGEVAKLTNQDIPPEPEDLENMEELKKTVSQDVWDQLEMLMEADSLVSSIEINVTNMDKAERRAIHIIAKKIPNVNSQTVEQGKEKLIVVARANKQNLTGHKFRRDQRVDWARRGGNYCHFLLHKVNMDTMDALNQMALCLRMKSNMFNYAGTKDRRARTTQWVSLKRVSPSHILDAGKAVRGAYVGNFKFGEEPLRLGMLSGNRFRIALRNVTGTDEDIEKAMTSLRDRGFINYYGLQRFGTVAAIPTHEIGKALLQSKWHEAIELILKPRAGEQHRDLAKAREIYQKTKDPLAAYQHIGRPDKIEAKLLRGLHLCGDRNPQGALDWIPRNTRLMYIHAYQSFVWNNMVSKRIKDLGSKPIVGDLVYENPNFKEEMEGLDYLQQDNEDDDDQSKNKGKEQQESSAKIGDEQKEQNNTTENDSALDDKMVQDKNKQSEDNEETAEANAENINKEDFKKSKENSEKVKEDTEKDTNTVKAEKEELRNLPAVKILTEEDLPNYTLADVVMPQPGWRVTYPPYAKSWFDEILAKDGLTTDLRQKNKKYTLGGTYRKMMEIPSDLSWRIMRYKERYDDLILCDVDEMRGNVPPKDEPDGKYKALVVEMSLRPCTYATMALREILKCDTSPQTQAAQSAANRAQEDEDAEKKRSEGEKELEETKSRDTENEKVSEETKSEETERNIKVEKIKVEQDDLSDELQEEEMEITKDEDTQIKEEKEKVDAESSINGEIMDSLVKP</sequence>
<feature type="compositionally biased region" description="Basic and acidic residues" evidence="5">
    <location>
        <begin position="61"/>
        <end position="71"/>
    </location>
</feature>
<name>A0AAJ7FPG3_CEPCN</name>
<feature type="compositionally biased region" description="Acidic residues" evidence="5">
    <location>
        <begin position="805"/>
        <end position="816"/>
    </location>
</feature>
<evidence type="ECO:0000313" key="10">
    <source>
        <dbReference type="RefSeq" id="XP_024943996.1"/>
    </source>
</evidence>
<comment type="similarity">
    <text evidence="1">Belongs to the pseudouridine synthase TruD family.</text>
</comment>
<keyword evidence="2" id="KW-0819">tRNA processing</keyword>
<dbReference type="InterPro" id="IPR036867">
    <property type="entry name" value="R3H_dom_sf"/>
</dbReference>
<dbReference type="Gene3D" id="3.30.2350.20">
    <property type="entry name" value="TruD, catalytic domain"/>
    <property type="match status" value="2"/>
</dbReference>
<dbReference type="InterPro" id="IPR020103">
    <property type="entry name" value="PsdUridine_synth_cat_dom_sf"/>
</dbReference>
<gene>
    <name evidence="9 10" type="primary">LOC107270917</name>
</gene>
<dbReference type="RefSeq" id="XP_015601849.1">
    <property type="nucleotide sequence ID" value="XM_015746363.2"/>
</dbReference>
<proteinExistence type="inferred from homology"/>
<dbReference type="AlphaFoldDB" id="A0AAJ7FPG3"/>
<dbReference type="Proteomes" id="UP000694920">
    <property type="component" value="Unplaced"/>
</dbReference>
<dbReference type="CTD" id="54517"/>
<dbReference type="RefSeq" id="XP_024943996.1">
    <property type="nucleotide sequence ID" value="XM_025088228.1"/>
</dbReference>
<dbReference type="InterPro" id="IPR011760">
    <property type="entry name" value="PsdUridine_synth_TruD_insert"/>
</dbReference>
<feature type="compositionally biased region" description="Basic and acidic residues" evidence="5">
    <location>
        <begin position="817"/>
        <end position="835"/>
    </location>
</feature>
<evidence type="ECO:0000259" key="7">
    <source>
        <dbReference type="PROSITE" id="PS51061"/>
    </source>
</evidence>
<feature type="compositionally biased region" description="Gly residues" evidence="5">
    <location>
        <begin position="10"/>
        <end position="25"/>
    </location>
</feature>
<dbReference type="InterPro" id="IPR020119">
    <property type="entry name" value="PsdUridine_synth_TruD_CS"/>
</dbReference>
<dbReference type="KEGG" id="ccin:107270917"/>
<comment type="catalytic activity">
    <reaction evidence="4">
        <text>a uridine in tRNA = a pseudouridine in tRNA</text>
        <dbReference type="Rhea" id="RHEA:54572"/>
        <dbReference type="Rhea" id="RHEA-COMP:13339"/>
        <dbReference type="Rhea" id="RHEA-COMP:13934"/>
        <dbReference type="ChEBI" id="CHEBI:65314"/>
        <dbReference type="ChEBI" id="CHEBI:65315"/>
    </reaction>
</comment>
<dbReference type="InterPro" id="IPR001656">
    <property type="entry name" value="PsdUridine_synth_TruD"/>
</dbReference>
<evidence type="ECO:0000259" key="6">
    <source>
        <dbReference type="PROSITE" id="PS50984"/>
    </source>
</evidence>
<dbReference type="GO" id="GO:0001522">
    <property type="term" value="P:pseudouridine synthesis"/>
    <property type="evidence" value="ECO:0007669"/>
    <property type="project" value="InterPro"/>
</dbReference>
<evidence type="ECO:0000256" key="1">
    <source>
        <dbReference type="ARBA" id="ARBA00007953"/>
    </source>
</evidence>
<feature type="compositionally biased region" description="Basic and acidic residues" evidence="5">
    <location>
        <begin position="758"/>
        <end position="804"/>
    </location>
</feature>
<dbReference type="InterPro" id="IPR042214">
    <property type="entry name" value="TruD_catalytic"/>
</dbReference>
<feature type="compositionally biased region" description="Basic and acidic residues" evidence="5">
    <location>
        <begin position="507"/>
        <end position="528"/>
    </location>
</feature>
<dbReference type="PIRSF" id="PIRSF037016">
    <property type="entry name" value="Pseudouridin_synth_euk_prd"/>
    <property type="match status" value="1"/>
</dbReference>
<dbReference type="PROSITE" id="PS01268">
    <property type="entry name" value="UPF0024"/>
    <property type="match status" value="1"/>
</dbReference>
<dbReference type="CDD" id="cd02576">
    <property type="entry name" value="PseudoU_synth_ScPUS7"/>
    <property type="match status" value="1"/>
</dbReference>
<feature type="compositionally biased region" description="Gly residues" evidence="5">
    <location>
        <begin position="35"/>
        <end position="49"/>
    </location>
</feature>